<reference evidence="3" key="1">
    <citation type="submission" date="2022-07" db="EMBL/GenBank/DDBJ databases">
        <title>Draft genome sequence of Zalerion maritima ATCC 34329, a (micro)plastics degrading marine fungus.</title>
        <authorList>
            <person name="Paco A."/>
            <person name="Goncalves M.F.M."/>
            <person name="Rocha-Santos T.A.P."/>
            <person name="Alves A."/>
        </authorList>
    </citation>
    <scope>NUCLEOTIDE SEQUENCE</scope>
    <source>
        <strain evidence="3">ATCC 34329</strain>
    </source>
</reference>
<feature type="compositionally biased region" description="Gly residues" evidence="1">
    <location>
        <begin position="244"/>
        <end position="256"/>
    </location>
</feature>
<feature type="chain" id="PRO_5042116593" evidence="2">
    <location>
        <begin position="20"/>
        <end position="410"/>
    </location>
</feature>
<keyword evidence="2" id="KW-0732">Signal</keyword>
<comment type="caution">
    <text evidence="3">The sequence shown here is derived from an EMBL/GenBank/DDBJ whole genome shotgun (WGS) entry which is preliminary data.</text>
</comment>
<name>A0AAD5RHP5_9PEZI</name>
<feature type="compositionally biased region" description="Gly residues" evidence="1">
    <location>
        <begin position="337"/>
        <end position="347"/>
    </location>
</feature>
<dbReference type="PANTHER" id="PTHR36182">
    <property type="entry name" value="PROTEIN, PUTATIVE (AFU_ORTHOLOGUE AFUA_6G10930)-RELATED"/>
    <property type="match status" value="1"/>
</dbReference>
<gene>
    <name evidence="3" type="ORF">MKZ38_008745</name>
</gene>
<feature type="compositionally biased region" description="Low complexity" evidence="1">
    <location>
        <begin position="261"/>
        <end position="280"/>
    </location>
</feature>
<keyword evidence="4" id="KW-1185">Reference proteome</keyword>
<evidence type="ECO:0000256" key="1">
    <source>
        <dbReference type="SAM" id="MobiDB-lite"/>
    </source>
</evidence>
<dbReference type="Proteomes" id="UP001201980">
    <property type="component" value="Unassembled WGS sequence"/>
</dbReference>
<feature type="signal peptide" evidence="2">
    <location>
        <begin position="1"/>
        <end position="19"/>
    </location>
</feature>
<accession>A0AAD5RHP5</accession>
<evidence type="ECO:0000256" key="2">
    <source>
        <dbReference type="SAM" id="SignalP"/>
    </source>
</evidence>
<dbReference type="AlphaFoldDB" id="A0AAD5RHP5"/>
<evidence type="ECO:0000313" key="4">
    <source>
        <dbReference type="Proteomes" id="UP001201980"/>
    </source>
</evidence>
<protein>
    <submittedName>
        <fullName evidence="3">Uncharacterized protein</fullName>
    </submittedName>
</protein>
<sequence length="410" mass="41521">MSTIMKTFVLAALAATTTAHMVPTEPKPFLNSIGGVSYDDPENSPLADDGSNYPCKMVGDYTADFTNEYELGSSQTLAFMGSAVHGGGSCQVSITYDESPTKQSVFKVIHSIEGGCPAKNTAGNLSPSSNTLIDPDSYSFNVPDNIPAGKGVVAWTWFNRIGNREMYMTCAPVTLTGTGGSIDNYNALPDIMVANIGEDLCEVGEGNDVAFPNPGDSVDQFPFSDSYQDVSDQEACSYNWMAGTGQGSSDGPTDGGDSGDDSTATAPAATSAPAETASATVPGGVFITQPAGSSSTTEAAAPTTTEVAADPAVTAPAATTTEAAAEPTATAYPSAGTGSGGGSGGSGGSACSTEGAFYCTGTGYQQCASGTWTAVRDLAAGTQCTPGEGMSLDISATKHKKGKRAFAFRA</sequence>
<organism evidence="3 4">
    <name type="scientific">Zalerion maritima</name>
    <dbReference type="NCBI Taxonomy" id="339359"/>
    <lineage>
        <taxon>Eukaryota</taxon>
        <taxon>Fungi</taxon>
        <taxon>Dikarya</taxon>
        <taxon>Ascomycota</taxon>
        <taxon>Pezizomycotina</taxon>
        <taxon>Sordariomycetes</taxon>
        <taxon>Lulworthiomycetidae</taxon>
        <taxon>Lulworthiales</taxon>
        <taxon>Lulworthiaceae</taxon>
        <taxon>Zalerion</taxon>
    </lineage>
</organism>
<dbReference type="EMBL" id="JAKWBI020000614">
    <property type="protein sequence ID" value="KAJ2893362.1"/>
    <property type="molecule type" value="Genomic_DNA"/>
</dbReference>
<dbReference type="Gene3D" id="2.70.50.70">
    <property type="match status" value="1"/>
</dbReference>
<evidence type="ECO:0000313" key="3">
    <source>
        <dbReference type="EMBL" id="KAJ2893362.1"/>
    </source>
</evidence>
<feature type="region of interest" description="Disordered" evidence="1">
    <location>
        <begin position="240"/>
        <end position="347"/>
    </location>
</feature>
<feature type="compositionally biased region" description="Low complexity" evidence="1">
    <location>
        <begin position="296"/>
        <end position="336"/>
    </location>
</feature>
<proteinExistence type="predicted"/>
<dbReference type="PANTHER" id="PTHR36182:SF2">
    <property type="entry name" value="LYTIC POLYSACCHARIDE MONOOXYGENASE"/>
    <property type="match status" value="1"/>
</dbReference>